<evidence type="ECO:0000256" key="9">
    <source>
        <dbReference type="SAM" id="Phobius"/>
    </source>
</evidence>
<feature type="domain" description="Major facilitator superfamily (MFS) profile" evidence="10">
    <location>
        <begin position="26"/>
        <end position="433"/>
    </location>
</feature>
<proteinExistence type="inferred from homology"/>
<feature type="transmembrane region" description="Helical" evidence="9">
    <location>
        <begin position="64"/>
        <end position="90"/>
    </location>
</feature>
<feature type="transmembrane region" description="Helical" evidence="9">
    <location>
        <begin position="167"/>
        <end position="191"/>
    </location>
</feature>
<feature type="transmembrane region" description="Helical" evidence="9">
    <location>
        <begin position="378"/>
        <end position="397"/>
    </location>
</feature>
<feature type="transmembrane region" description="Helical" evidence="9">
    <location>
        <begin position="197"/>
        <end position="216"/>
    </location>
</feature>
<sequence length="438" mass="46151">MAEITQTVAETAAEPRPAARENRFRTVVATGVGNALEWFDWNAYAIFAPFLAAQFFSKTDGLSAILATLAVFAVGFAARPLGGFLFGWVADRKGRRFAMALSVGGAAAGSLLIGVAPTYGTVGAAASLVLVAARLIQGLAHGGELPSAQTYVAETAPSERRGLWSSLIYVSGTLGVMAATALAAVLTSLLAPEQMNAWGWRVPFLLGGLFGLYALVMRRRMPETEVFEKSTDPAARSDRPRMWPAIVAHRKQALQIVGVTAGLTVAYYAWAVYAPQYAISSRGLDPAGALWAGLAANVVFLVALPAWGALSDRIGRKPVLLISSLGMTAVIYPLNTFIGPHAWQLAVAMAVAMIFIAASASIAPAVYAEIFPTHIRTVGVAVPYALCVATFGGTAPYMQTWMGAEFGEAYFTGYVAVLLLISSAVVASVPETRGRALQ</sequence>
<dbReference type="PROSITE" id="PS50850">
    <property type="entry name" value="MFS"/>
    <property type="match status" value="1"/>
</dbReference>
<keyword evidence="5 9" id="KW-0812">Transmembrane</keyword>
<dbReference type="Pfam" id="PF07690">
    <property type="entry name" value="MFS_1"/>
    <property type="match status" value="1"/>
</dbReference>
<dbReference type="PROSITE" id="PS00217">
    <property type="entry name" value="SUGAR_TRANSPORT_2"/>
    <property type="match status" value="1"/>
</dbReference>
<keyword evidence="4" id="KW-1003">Cell membrane</keyword>
<feature type="transmembrane region" description="Helical" evidence="9">
    <location>
        <begin position="409"/>
        <end position="429"/>
    </location>
</feature>
<dbReference type="EMBL" id="JAAXOU010000015">
    <property type="protein sequence ID" value="NKY13146.1"/>
    <property type="molecule type" value="Genomic_DNA"/>
</dbReference>
<dbReference type="InterPro" id="IPR011701">
    <property type="entry name" value="MFS"/>
</dbReference>
<evidence type="ECO:0000256" key="4">
    <source>
        <dbReference type="ARBA" id="ARBA00022475"/>
    </source>
</evidence>
<keyword evidence="7 9" id="KW-1133">Transmembrane helix</keyword>
<accession>A0AA44IC01</accession>
<gene>
    <name evidence="11" type="ORF">HGA06_02865</name>
</gene>
<dbReference type="InterPro" id="IPR036259">
    <property type="entry name" value="MFS_trans_sf"/>
</dbReference>
<dbReference type="GO" id="GO:0015293">
    <property type="term" value="F:symporter activity"/>
    <property type="evidence" value="ECO:0007669"/>
    <property type="project" value="UniProtKB-KW"/>
</dbReference>
<dbReference type="PANTHER" id="PTHR43528">
    <property type="entry name" value="ALPHA-KETOGLUTARATE PERMEASE"/>
    <property type="match status" value="1"/>
</dbReference>
<evidence type="ECO:0000256" key="3">
    <source>
        <dbReference type="ARBA" id="ARBA00022448"/>
    </source>
</evidence>
<protein>
    <submittedName>
        <fullName evidence="11">MFS transporter</fullName>
    </submittedName>
</protein>
<evidence type="ECO:0000256" key="2">
    <source>
        <dbReference type="ARBA" id="ARBA00008240"/>
    </source>
</evidence>
<dbReference type="InterPro" id="IPR051084">
    <property type="entry name" value="H+-coupled_symporters"/>
</dbReference>
<feature type="transmembrane region" description="Helical" evidence="9">
    <location>
        <begin position="290"/>
        <end position="307"/>
    </location>
</feature>
<evidence type="ECO:0000256" key="6">
    <source>
        <dbReference type="ARBA" id="ARBA00022847"/>
    </source>
</evidence>
<keyword evidence="8 9" id="KW-0472">Membrane</keyword>
<evidence type="ECO:0000256" key="1">
    <source>
        <dbReference type="ARBA" id="ARBA00004651"/>
    </source>
</evidence>
<evidence type="ECO:0000259" key="10">
    <source>
        <dbReference type="PROSITE" id="PS50850"/>
    </source>
</evidence>
<comment type="similarity">
    <text evidence="2">Belongs to the major facilitator superfamily. Metabolite:H+ Symporter (MHS) family (TC 2.A.1.6) family.</text>
</comment>
<evidence type="ECO:0000313" key="11">
    <source>
        <dbReference type="EMBL" id="NKY13146.1"/>
    </source>
</evidence>
<evidence type="ECO:0000256" key="8">
    <source>
        <dbReference type="ARBA" id="ARBA00023136"/>
    </source>
</evidence>
<reference evidence="11 12" key="1">
    <citation type="submission" date="2020-04" db="EMBL/GenBank/DDBJ databases">
        <title>MicrobeNet Type strains.</title>
        <authorList>
            <person name="Nicholson A.C."/>
        </authorList>
    </citation>
    <scope>NUCLEOTIDE SEQUENCE [LARGE SCALE GENOMIC DNA]</scope>
    <source>
        <strain evidence="11 12">DSM 40738</strain>
    </source>
</reference>
<dbReference type="PANTHER" id="PTHR43528:SF1">
    <property type="entry name" value="ALPHA-KETOGLUTARATE PERMEASE"/>
    <property type="match status" value="1"/>
</dbReference>
<feature type="transmembrane region" description="Helical" evidence="9">
    <location>
        <begin position="345"/>
        <end position="366"/>
    </location>
</feature>
<organism evidence="11 12">
    <name type="scientific">Streptomyces somaliensis (strain ATCC 33201 / DSM 40738 / JCM 12659 / KCTC 9044 / NCTC 11332 / NRRL B-12077 / IP 733)</name>
    <dbReference type="NCBI Taxonomy" id="1134445"/>
    <lineage>
        <taxon>Bacteria</taxon>
        <taxon>Bacillati</taxon>
        <taxon>Actinomycetota</taxon>
        <taxon>Actinomycetes</taxon>
        <taxon>Kitasatosporales</taxon>
        <taxon>Streptomycetaceae</taxon>
        <taxon>Streptomyces</taxon>
    </lineage>
</organism>
<evidence type="ECO:0000313" key="12">
    <source>
        <dbReference type="Proteomes" id="UP000570003"/>
    </source>
</evidence>
<keyword evidence="6" id="KW-0769">Symport</keyword>
<dbReference type="RefSeq" id="WP_168437423.1">
    <property type="nucleotide sequence ID" value="NZ_JAAXOU010000015.1"/>
</dbReference>
<dbReference type="SUPFAM" id="SSF103473">
    <property type="entry name" value="MFS general substrate transporter"/>
    <property type="match status" value="1"/>
</dbReference>
<keyword evidence="12" id="KW-1185">Reference proteome</keyword>
<evidence type="ECO:0000256" key="7">
    <source>
        <dbReference type="ARBA" id="ARBA00022989"/>
    </source>
</evidence>
<dbReference type="Gene3D" id="1.20.1250.20">
    <property type="entry name" value="MFS general substrate transporter like domains"/>
    <property type="match status" value="2"/>
</dbReference>
<evidence type="ECO:0000256" key="5">
    <source>
        <dbReference type="ARBA" id="ARBA00022692"/>
    </source>
</evidence>
<feature type="transmembrane region" description="Helical" evidence="9">
    <location>
        <begin position="122"/>
        <end position="140"/>
    </location>
</feature>
<dbReference type="Proteomes" id="UP000570003">
    <property type="component" value="Unassembled WGS sequence"/>
</dbReference>
<dbReference type="InterPro" id="IPR020846">
    <property type="entry name" value="MFS_dom"/>
</dbReference>
<keyword evidence="3" id="KW-0813">Transport</keyword>
<name>A0AA44IC01_STRE0</name>
<dbReference type="InterPro" id="IPR005829">
    <property type="entry name" value="Sugar_transporter_CS"/>
</dbReference>
<feature type="transmembrane region" description="Helical" evidence="9">
    <location>
        <begin position="253"/>
        <end position="270"/>
    </location>
</feature>
<comment type="caution">
    <text evidence="11">The sequence shown here is derived from an EMBL/GenBank/DDBJ whole genome shotgun (WGS) entry which is preliminary data.</text>
</comment>
<dbReference type="GO" id="GO:0005886">
    <property type="term" value="C:plasma membrane"/>
    <property type="evidence" value="ECO:0007669"/>
    <property type="project" value="UniProtKB-SubCell"/>
</dbReference>
<dbReference type="AlphaFoldDB" id="A0AA44IC01"/>
<feature type="transmembrane region" description="Helical" evidence="9">
    <location>
        <begin position="319"/>
        <end position="339"/>
    </location>
</feature>
<feature type="transmembrane region" description="Helical" evidence="9">
    <location>
        <begin position="97"/>
        <end position="116"/>
    </location>
</feature>
<comment type="subcellular location">
    <subcellularLocation>
        <location evidence="1">Cell membrane</location>
        <topology evidence="1">Multi-pass membrane protein</topology>
    </subcellularLocation>
</comment>